<organism evidence="3 4">
    <name type="scientific">Basidiobolus ranarum</name>
    <dbReference type="NCBI Taxonomy" id="34480"/>
    <lineage>
        <taxon>Eukaryota</taxon>
        <taxon>Fungi</taxon>
        <taxon>Fungi incertae sedis</taxon>
        <taxon>Zoopagomycota</taxon>
        <taxon>Entomophthoromycotina</taxon>
        <taxon>Basidiobolomycetes</taxon>
        <taxon>Basidiobolales</taxon>
        <taxon>Basidiobolaceae</taxon>
        <taxon>Basidiobolus</taxon>
    </lineage>
</organism>
<dbReference type="InterPro" id="IPR022770">
    <property type="entry name" value="IucA/IucC-like_C"/>
</dbReference>
<feature type="domain" description="Aerobactin siderophore biosynthesis IucA/IucC N-terminal" evidence="1">
    <location>
        <begin position="202"/>
        <end position="417"/>
    </location>
</feature>
<keyword evidence="4" id="KW-1185">Reference proteome</keyword>
<comment type="caution">
    <text evidence="3">The sequence shown here is derived from an EMBL/GenBank/DDBJ whole genome shotgun (WGS) entry which is preliminary data.</text>
</comment>
<name>A0ABR2WNM7_9FUNG</name>
<reference evidence="3 4" key="1">
    <citation type="submission" date="2023-04" db="EMBL/GenBank/DDBJ databases">
        <title>Genome of Basidiobolus ranarum AG-B5.</title>
        <authorList>
            <person name="Stajich J.E."/>
            <person name="Carter-House D."/>
            <person name="Gryganskyi A."/>
        </authorList>
    </citation>
    <scope>NUCLEOTIDE SEQUENCE [LARGE SCALE GENOMIC DNA]</scope>
    <source>
        <strain evidence="3 4">AG-B5</strain>
    </source>
</reference>
<dbReference type="InterPro" id="IPR037455">
    <property type="entry name" value="LucA/IucC-like"/>
</dbReference>
<evidence type="ECO:0008006" key="5">
    <source>
        <dbReference type="Google" id="ProtNLM"/>
    </source>
</evidence>
<evidence type="ECO:0000313" key="4">
    <source>
        <dbReference type="Proteomes" id="UP001479436"/>
    </source>
</evidence>
<dbReference type="Proteomes" id="UP001479436">
    <property type="component" value="Unassembled WGS sequence"/>
</dbReference>
<dbReference type="InterPro" id="IPR007310">
    <property type="entry name" value="Aerobactin_biosyn_IucA/IucC_N"/>
</dbReference>
<dbReference type="PANTHER" id="PTHR34384:SF5">
    <property type="entry name" value="L-2,3-DIAMINOPROPANOATE--CITRATE LIGASE"/>
    <property type="match status" value="1"/>
</dbReference>
<dbReference type="EMBL" id="JASJQH010000725">
    <property type="protein sequence ID" value="KAK9763130.1"/>
    <property type="molecule type" value="Genomic_DNA"/>
</dbReference>
<dbReference type="Pfam" id="PF04183">
    <property type="entry name" value="IucA_IucC"/>
    <property type="match status" value="1"/>
</dbReference>
<protein>
    <recommendedName>
        <fullName evidence="5">IucC family-domain-containing protein</fullName>
    </recommendedName>
</protein>
<proteinExistence type="predicted"/>
<evidence type="ECO:0000259" key="1">
    <source>
        <dbReference type="Pfam" id="PF04183"/>
    </source>
</evidence>
<evidence type="ECO:0000259" key="2">
    <source>
        <dbReference type="Pfam" id="PF06276"/>
    </source>
</evidence>
<accession>A0ABR2WNM7</accession>
<sequence>MSSKITFKFPLDLSNSNTKIEKTGCRNIDILKGPIFPNLQHKAYFATFSRLAACLVNESLVHSRLINAQILGDTQHKWWCVIANSEFENEDDESLLKQTGIFLLPMLHRPIVDDVEDVQVVRFVDPMDCDYPAYVAHPNSDKVVHLAVEIDPCILLRQIGQWRNIEASLIESICGELLSSVEHTEHAYRARKPAPTWESSSIEWEQSIIEGHATHPMHKARFAVPPLPPLPSEADLSTPDICFVAVPRQKVMIRGDFEKLIQPALSLMSEEDRQLYDSRECVILPVHEIQLPNVFDKFPFAKLLSIRQPAKALAALRTVSLDALSNLNLKLSIGIKVSSSMRTITPWTTYLGPALRPVIDRVVKDKQILKIADELASAVIRHDDTDIAKHLSCIVRQDTDLVLDGAHEKAIVCCSLVERDADGESYVVKTFELNTHQKRLRFFQKYAEIYLQCFVNPVVHHGFTFEAHGQNVIARFDAETRELVGFIVRDFGGIKVHQETLKKTIGMSMDVLPNGCVEAENLEDVYHVAFHTMFNCHIHRLIRALDLHYSGEGWSIVREVLNQLIPQESLLHRVWLETPEVDLKCFIQMKLGGLYRDYIYCKVPNLLLYQNEFQVTQHCRSPSPPADR</sequence>
<gene>
    <name evidence="3" type="ORF">K7432_010482</name>
</gene>
<dbReference type="PANTHER" id="PTHR34384">
    <property type="entry name" value="L-2,3-DIAMINOPROPANOATE--CITRATE LIGASE"/>
    <property type="match status" value="1"/>
</dbReference>
<dbReference type="Pfam" id="PF06276">
    <property type="entry name" value="FhuF"/>
    <property type="match status" value="1"/>
</dbReference>
<dbReference type="Gene3D" id="1.10.510.40">
    <property type="match status" value="1"/>
</dbReference>
<feature type="domain" description="Aerobactin siderophore biosynthesis IucA/IucC-like C-terminal" evidence="2">
    <location>
        <begin position="441"/>
        <end position="591"/>
    </location>
</feature>
<evidence type="ECO:0000313" key="3">
    <source>
        <dbReference type="EMBL" id="KAK9763130.1"/>
    </source>
</evidence>